<reference evidence="3 4" key="1">
    <citation type="journal article" date="2023" name="Plants (Basel)">
        <title>Bridging the Gap: Combining Genomics and Transcriptomics Approaches to Understand Stylosanthes scabra, an Orphan Legume from the Brazilian Caatinga.</title>
        <authorList>
            <person name="Ferreira-Neto J.R.C."/>
            <person name="da Silva M.D."/>
            <person name="Binneck E."/>
            <person name="de Melo N.F."/>
            <person name="da Silva R.H."/>
            <person name="de Melo A.L.T.M."/>
            <person name="Pandolfi V."/>
            <person name="Bustamante F.O."/>
            <person name="Brasileiro-Vidal A.C."/>
            <person name="Benko-Iseppon A.M."/>
        </authorList>
    </citation>
    <scope>NUCLEOTIDE SEQUENCE [LARGE SCALE GENOMIC DNA]</scope>
    <source>
        <tissue evidence="3">Leaves</tissue>
    </source>
</reference>
<gene>
    <name evidence="3" type="ORF">PIB30_018410</name>
</gene>
<feature type="compositionally biased region" description="Low complexity" evidence="1">
    <location>
        <begin position="106"/>
        <end position="118"/>
    </location>
</feature>
<feature type="compositionally biased region" description="Polar residues" evidence="1">
    <location>
        <begin position="127"/>
        <end position="136"/>
    </location>
</feature>
<proteinExistence type="predicted"/>
<organism evidence="3 4">
    <name type="scientific">Stylosanthes scabra</name>
    <dbReference type="NCBI Taxonomy" id="79078"/>
    <lineage>
        <taxon>Eukaryota</taxon>
        <taxon>Viridiplantae</taxon>
        <taxon>Streptophyta</taxon>
        <taxon>Embryophyta</taxon>
        <taxon>Tracheophyta</taxon>
        <taxon>Spermatophyta</taxon>
        <taxon>Magnoliopsida</taxon>
        <taxon>eudicotyledons</taxon>
        <taxon>Gunneridae</taxon>
        <taxon>Pentapetalae</taxon>
        <taxon>rosids</taxon>
        <taxon>fabids</taxon>
        <taxon>Fabales</taxon>
        <taxon>Fabaceae</taxon>
        <taxon>Papilionoideae</taxon>
        <taxon>50 kb inversion clade</taxon>
        <taxon>dalbergioids sensu lato</taxon>
        <taxon>Dalbergieae</taxon>
        <taxon>Pterocarpus clade</taxon>
        <taxon>Stylosanthes</taxon>
    </lineage>
</organism>
<evidence type="ECO:0000313" key="3">
    <source>
        <dbReference type="EMBL" id="MED6144735.1"/>
    </source>
</evidence>
<evidence type="ECO:0000256" key="1">
    <source>
        <dbReference type="SAM" id="MobiDB-lite"/>
    </source>
</evidence>
<dbReference type="InterPro" id="IPR058594">
    <property type="entry name" value="PB1-like_dom_pln"/>
</dbReference>
<dbReference type="Pfam" id="PF26130">
    <property type="entry name" value="PB1-like"/>
    <property type="match status" value="1"/>
</dbReference>
<name>A0ABU6T7M4_9FABA</name>
<accession>A0ABU6T7M4</accession>
<feature type="domain" description="PB1-like" evidence="2">
    <location>
        <begin position="2"/>
        <end position="57"/>
    </location>
</feature>
<dbReference type="EMBL" id="JASCZI010090676">
    <property type="protein sequence ID" value="MED6144735.1"/>
    <property type="molecule type" value="Genomic_DNA"/>
</dbReference>
<keyword evidence="4" id="KW-1185">Reference proteome</keyword>
<evidence type="ECO:0000259" key="2">
    <source>
        <dbReference type="Pfam" id="PF26130"/>
    </source>
</evidence>
<comment type="caution">
    <text evidence="3">The sequence shown here is derived from an EMBL/GenBank/DDBJ whole genome shotgun (WGS) entry which is preliminary data.</text>
</comment>
<evidence type="ECO:0000313" key="4">
    <source>
        <dbReference type="Proteomes" id="UP001341840"/>
    </source>
</evidence>
<dbReference type="Proteomes" id="UP001341840">
    <property type="component" value="Unassembled WGS sequence"/>
</dbReference>
<sequence>MKYVRRLGDDDVAAMWYKDPSIEDMSIGLKMFLDDKYALAMVRIARQRGYVQLYVVHDADPEERFPEIGYIDVGGPVGEDHAAFQDGPNEEAGAEADPPNGQHEGNVQNEDNVQNDQVIGDPPNGQHEGNVQNEGNVQAEADPPNVQNEGNVQAEADPPNGQHEGNVQMRKLGLRQILPHNGHNPRNASQDSLSSPILSERLSLRDGMIGLSSACWRCSDLPSTHVSFQKPLPAILGCLFNVLRSSNRFGDLG</sequence>
<protein>
    <recommendedName>
        <fullName evidence="2">PB1-like domain-containing protein</fullName>
    </recommendedName>
</protein>
<feature type="region of interest" description="Disordered" evidence="1">
    <location>
        <begin position="76"/>
        <end position="166"/>
    </location>
</feature>